<protein>
    <submittedName>
        <fullName evidence="7">Lysine exporter protein (LYSE/YGGA)</fullName>
    </submittedName>
</protein>
<dbReference type="OrthoDB" id="9804822at2"/>
<dbReference type="PANTHER" id="PTHR30086">
    <property type="entry name" value="ARGININE EXPORTER PROTEIN ARGO"/>
    <property type="match status" value="1"/>
</dbReference>
<dbReference type="Proteomes" id="UP000002601">
    <property type="component" value="Chromosome"/>
</dbReference>
<dbReference type="GO" id="GO:0015171">
    <property type="term" value="F:amino acid transmembrane transporter activity"/>
    <property type="evidence" value="ECO:0007669"/>
    <property type="project" value="TreeGrafter"/>
</dbReference>
<proteinExistence type="predicted"/>
<evidence type="ECO:0000256" key="4">
    <source>
        <dbReference type="ARBA" id="ARBA00022989"/>
    </source>
</evidence>
<evidence type="ECO:0000313" key="8">
    <source>
        <dbReference type="Proteomes" id="UP000002601"/>
    </source>
</evidence>
<dbReference type="InterPro" id="IPR001123">
    <property type="entry name" value="LeuE-type"/>
</dbReference>
<keyword evidence="2" id="KW-1003">Cell membrane</keyword>
<comment type="subcellular location">
    <subcellularLocation>
        <location evidence="1">Cell membrane</location>
        <topology evidence="1">Multi-pass membrane protein</topology>
    </subcellularLocation>
</comment>
<reference evidence="7 8" key="1">
    <citation type="submission" date="2009-06" db="EMBL/GenBank/DDBJ databases">
        <title>Complete sequence of Desulfovibrio salexigens DSM 2638.</title>
        <authorList>
            <consortium name="US DOE Joint Genome Institute"/>
            <person name="Lucas S."/>
            <person name="Copeland A."/>
            <person name="Lapidus A."/>
            <person name="Glavina del Rio T."/>
            <person name="Tice H."/>
            <person name="Bruce D."/>
            <person name="Goodwin L."/>
            <person name="Pitluck S."/>
            <person name="Munk A.C."/>
            <person name="Brettin T."/>
            <person name="Detter J.C."/>
            <person name="Han C."/>
            <person name="Tapia R."/>
            <person name="Larimer F."/>
            <person name="Land M."/>
            <person name="Hauser L."/>
            <person name="Kyrpides N."/>
            <person name="Anderson I."/>
            <person name="Wall J.D."/>
            <person name="Arkin A.P."/>
            <person name="Dehal P."/>
            <person name="Chivian D."/>
            <person name="Giles B."/>
            <person name="Hazen T.C."/>
        </authorList>
    </citation>
    <scope>NUCLEOTIDE SEQUENCE [LARGE SCALE GENOMIC DNA]</scope>
    <source>
        <strain evidence="8">ATCC 14822 / DSM 2638 / NCIMB 8403 / VKM B-1763</strain>
    </source>
</reference>
<evidence type="ECO:0000256" key="3">
    <source>
        <dbReference type="ARBA" id="ARBA00022692"/>
    </source>
</evidence>
<dbReference type="EMBL" id="CP001649">
    <property type="protein sequence ID" value="ACS81222.1"/>
    <property type="molecule type" value="Genomic_DNA"/>
</dbReference>
<name>C6C221_MARSD</name>
<feature type="transmembrane region" description="Helical" evidence="6">
    <location>
        <begin position="148"/>
        <end position="169"/>
    </location>
</feature>
<keyword evidence="8" id="KW-1185">Reference proteome</keyword>
<evidence type="ECO:0000256" key="5">
    <source>
        <dbReference type="ARBA" id="ARBA00023136"/>
    </source>
</evidence>
<dbReference type="PIRSF" id="PIRSF006324">
    <property type="entry name" value="LeuE"/>
    <property type="match status" value="1"/>
</dbReference>
<keyword evidence="4 6" id="KW-1133">Transmembrane helix</keyword>
<dbReference type="PANTHER" id="PTHR30086:SF20">
    <property type="entry name" value="ARGININE EXPORTER PROTEIN ARGO-RELATED"/>
    <property type="match status" value="1"/>
</dbReference>
<dbReference type="Pfam" id="PF01810">
    <property type="entry name" value="LysE"/>
    <property type="match status" value="1"/>
</dbReference>
<dbReference type="AlphaFoldDB" id="C6C221"/>
<sequence length="204" mass="21514">MTITSTIALIFAVLIFALIPGPGVMSIIAQSVSRGFKSTALYCLGVVSGDLCYLLMAIFGMGFIAQKLGTGFLVLKWIGAAYLIYLGIKSWMAAPPVENGSSLPTEKGFGKTYLAGLCVSLGNPKLIAFYCGFLPGFMDLQTLTASDVIIVTCAVIPTVLAVLLSYAWLGDRSRTAIRSPKIWKIANRCAGSVLIGSGVAVAME</sequence>
<dbReference type="STRING" id="526222.Desal_3171"/>
<evidence type="ECO:0000313" key="7">
    <source>
        <dbReference type="EMBL" id="ACS81222.1"/>
    </source>
</evidence>
<dbReference type="RefSeq" id="WP_015853038.1">
    <property type="nucleotide sequence ID" value="NC_012881.1"/>
</dbReference>
<accession>C6C221</accession>
<organism evidence="7 8">
    <name type="scientific">Maridesulfovibrio salexigens (strain ATCC 14822 / DSM 2638 / NCIMB 8403 / VKM B-1763)</name>
    <name type="common">Desulfovibrio salexigens</name>
    <dbReference type="NCBI Taxonomy" id="526222"/>
    <lineage>
        <taxon>Bacteria</taxon>
        <taxon>Pseudomonadati</taxon>
        <taxon>Thermodesulfobacteriota</taxon>
        <taxon>Desulfovibrionia</taxon>
        <taxon>Desulfovibrionales</taxon>
        <taxon>Desulfovibrionaceae</taxon>
        <taxon>Maridesulfovibrio</taxon>
    </lineage>
</organism>
<evidence type="ECO:0000256" key="6">
    <source>
        <dbReference type="SAM" id="Phobius"/>
    </source>
</evidence>
<feature type="transmembrane region" description="Helical" evidence="6">
    <location>
        <begin position="6"/>
        <end position="29"/>
    </location>
</feature>
<evidence type="ECO:0000256" key="2">
    <source>
        <dbReference type="ARBA" id="ARBA00022475"/>
    </source>
</evidence>
<dbReference type="HOGENOM" id="CLU_079569_2_3_7"/>
<dbReference type="KEGG" id="dsa:Desal_3171"/>
<evidence type="ECO:0000256" key="1">
    <source>
        <dbReference type="ARBA" id="ARBA00004651"/>
    </source>
</evidence>
<gene>
    <name evidence="7" type="ordered locus">Desal_3171</name>
</gene>
<dbReference type="eggNOG" id="COG1280">
    <property type="taxonomic scope" value="Bacteria"/>
</dbReference>
<feature type="transmembrane region" description="Helical" evidence="6">
    <location>
        <begin position="71"/>
        <end position="92"/>
    </location>
</feature>
<feature type="transmembrane region" description="Helical" evidence="6">
    <location>
        <begin position="41"/>
        <end position="65"/>
    </location>
</feature>
<dbReference type="GO" id="GO:0005886">
    <property type="term" value="C:plasma membrane"/>
    <property type="evidence" value="ECO:0007669"/>
    <property type="project" value="UniProtKB-SubCell"/>
</dbReference>
<keyword evidence="5 6" id="KW-0472">Membrane</keyword>
<keyword evidence="3 6" id="KW-0812">Transmembrane</keyword>